<proteinExistence type="inferred from homology"/>
<dbReference type="NCBIfam" id="TIGR00419">
    <property type="entry name" value="tim"/>
    <property type="match status" value="1"/>
</dbReference>
<dbReference type="KEGG" id="mtar:DF168_00867"/>
<dbReference type="CDD" id="cd00311">
    <property type="entry name" value="TIM"/>
    <property type="match status" value="1"/>
</dbReference>
<dbReference type="GO" id="GO:0004807">
    <property type="term" value="F:triose-phosphate isomerase activity"/>
    <property type="evidence" value="ECO:0007669"/>
    <property type="project" value="UniProtKB-UniRule"/>
</dbReference>
<comment type="pathway">
    <text evidence="1 7 8">Carbohydrate degradation; glycolysis; D-glyceraldehyde 3-phosphate from glycerone phosphate: step 1/1.</text>
</comment>
<dbReference type="InterPro" id="IPR013785">
    <property type="entry name" value="Aldolase_TIM"/>
</dbReference>
<dbReference type="GO" id="GO:0046166">
    <property type="term" value="P:glyceraldehyde-3-phosphate biosynthetic process"/>
    <property type="evidence" value="ECO:0007669"/>
    <property type="project" value="TreeGrafter"/>
</dbReference>
<dbReference type="FunFam" id="3.20.20.70:FF:000016">
    <property type="entry name" value="Triosephosphate isomerase"/>
    <property type="match status" value="1"/>
</dbReference>
<comment type="subunit">
    <text evidence="7 8">Homodimer.</text>
</comment>
<dbReference type="AlphaFoldDB" id="A0A2Z4AC65"/>
<dbReference type="GO" id="GO:0019563">
    <property type="term" value="P:glycerol catabolic process"/>
    <property type="evidence" value="ECO:0007669"/>
    <property type="project" value="TreeGrafter"/>
</dbReference>
<sequence length="259" mass="28612">MENSVRRSLIVGNWKMHNTSFEAIELFNEINIKVGQFSEVSIAVCPPFTAIESLSRLVKNSNIRLGAQNMHQVVSGAYTGEISAGMLRSLFCSFVIIGHSERRNQFAESDSVINEKVKTALGNNLKPILCVGESFKEREEGKTEELIEHQVKSGLASIHPRSAEKIIIAYEPIWAIGTGKNATPKVAQQIHKRIRNILSRMFSDCIANRIRIIYGGSMKSQNASCLLSQPDIDGGLIGGASLDSREFIRIVEIAVEKTP</sequence>
<comment type="catalytic activity">
    <reaction evidence="7 8">
        <text>D-glyceraldehyde 3-phosphate = dihydroxyacetone phosphate</text>
        <dbReference type="Rhea" id="RHEA:18585"/>
        <dbReference type="ChEBI" id="CHEBI:57642"/>
        <dbReference type="ChEBI" id="CHEBI:59776"/>
        <dbReference type="EC" id="5.3.1.1"/>
    </reaction>
</comment>
<feature type="active site" description="Electrophile" evidence="7">
    <location>
        <position position="99"/>
    </location>
</feature>
<keyword evidence="3 7" id="KW-0312">Gluconeogenesis</keyword>
<dbReference type="PANTHER" id="PTHR21139">
    <property type="entry name" value="TRIOSEPHOSPHATE ISOMERASE"/>
    <property type="match status" value="1"/>
</dbReference>
<name>A0A2Z4AC65_9BACT</name>
<keyword evidence="4 7" id="KW-0963">Cytoplasm</keyword>
<dbReference type="EC" id="5.3.1.1" evidence="7 8"/>
<dbReference type="PANTHER" id="PTHR21139:SF42">
    <property type="entry name" value="TRIOSEPHOSPHATE ISOMERASE"/>
    <property type="match status" value="1"/>
</dbReference>
<dbReference type="GO" id="GO:0006096">
    <property type="term" value="P:glycolytic process"/>
    <property type="evidence" value="ECO:0007669"/>
    <property type="project" value="UniProtKB-UniRule"/>
</dbReference>
<evidence type="ECO:0000313" key="10">
    <source>
        <dbReference type="Proteomes" id="UP000247465"/>
    </source>
</evidence>
<evidence type="ECO:0000256" key="4">
    <source>
        <dbReference type="ARBA" id="ARBA00022490"/>
    </source>
</evidence>
<feature type="active site" description="Proton acceptor" evidence="7">
    <location>
        <position position="171"/>
    </location>
</feature>
<evidence type="ECO:0000256" key="3">
    <source>
        <dbReference type="ARBA" id="ARBA00022432"/>
    </source>
</evidence>
<reference evidence="9 10" key="1">
    <citation type="submission" date="2018-06" db="EMBL/GenBank/DDBJ databases">
        <title>Draft Genome Sequence of a Novel Marine Bacterium Related to the Verrucomicrobia.</title>
        <authorList>
            <person name="Vosseberg J."/>
            <person name="Martijn J."/>
            <person name="Ettema T.J.G."/>
        </authorList>
    </citation>
    <scope>NUCLEOTIDE SEQUENCE [LARGE SCALE GENOMIC DNA]</scope>
    <source>
        <strain evidence="9">TARA_B100001123</strain>
    </source>
</reference>
<dbReference type="GO" id="GO:0006094">
    <property type="term" value="P:gluconeogenesis"/>
    <property type="evidence" value="ECO:0007669"/>
    <property type="project" value="UniProtKB-UniRule"/>
</dbReference>
<dbReference type="Pfam" id="PF00121">
    <property type="entry name" value="TIM"/>
    <property type="match status" value="1"/>
</dbReference>
<evidence type="ECO:0000256" key="6">
    <source>
        <dbReference type="ARBA" id="ARBA00023235"/>
    </source>
</evidence>
<evidence type="ECO:0000256" key="1">
    <source>
        <dbReference type="ARBA" id="ARBA00004680"/>
    </source>
</evidence>
<organism evidence="9 10">
    <name type="scientific">Candidatus Moanibacter tarae</name>
    <dbReference type="NCBI Taxonomy" id="2200854"/>
    <lineage>
        <taxon>Bacteria</taxon>
        <taxon>Pseudomonadati</taxon>
        <taxon>Verrucomicrobiota</taxon>
        <taxon>Opitutia</taxon>
        <taxon>Puniceicoccales</taxon>
        <taxon>Puniceicoccales incertae sedis</taxon>
        <taxon>Candidatus Moanibacter</taxon>
    </lineage>
</organism>
<dbReference type="PROSITE" id="PS51440">
    <property type="entry name" value="TIM_2"/>
    <property type="match status" value="1"/>
</dbReference>
<comment type="pathway">
    <text evidence="7 8">Carbohydrate biosynthesis; gluconeogenesis.</text>
</comment>
<dbReference type="EMBL" id="CP029803">
    <property type="protein sequence ID" value="AWT59673.1"/>
    <property type="molecule type" value="Genomic_DNA"/>
</dbReference>
<feature type="binding site" evidence="7">
    <location>
        <position position="217"/>
    </location>
    <ligand>
        <name>substrate</name>
    </ligand>
</feature>
<keyword evidence="5 7" id="KW-0324">Glycolysis</keyword>
<gene>
    <name evidence="7 9" type="primary">tpiA</name>
    <name evidence="9" type="ORF">DF168_00867</name>
</gene>
<evidence type="ECO:0000256" key="8">
    <source>
        <dbReference type="RuleBase" id="RU363013"/>
    </source>
</evidence>
<dbReference type="InterPro" id="IPR000652">
    <property type="entry name" value="Triosephosphate_isomerase"/>
</dbReference>
<evidence type="ECO:0000256" key="5">
    <source>
        <dbReference type="ARBA" id="ARBA00023152"/>
    </source>
</evidence>
<accession>A0A2Z4AC65</accession>
<dbReference type="InterPro" id="IPR022896">
    <property type="entry name" value="TrioseP_Isoase_bac/euk"/>
</dbReference>
<keyword evidence="6 7" id="KW-0413">Isomerase</keyword>
<comment type="similarity">
    <text evidence="2 7 8">Belongs to the triosephosphate isomerase family.</text>
</comment>
<dbReference type="HAMAP" id="MF_00147_B">
    <property type="entry name" value="TIM_B"/>
    <property type="match status" value="1"/>
</dbReference>
<dbReference type="InterPro" id="IPR020861">
    <property type="entry name" value="Triosephosphate_isomerase_AS"/>
</dbReference>
<comment type="function">
    <text evidence="7">Involved in the gluconeogenesis. Catalyzes stereospecifically the conversion of dihydroxyacetone phosphate (DHAP) to D-glyceraldehyde-3-phosphate (G3P).</text>
</comment>
<dbReference type="Gene3D" id="3.20.20.70">
    <property type="entry name" value="Aldolase class I"/>
    <property type="match status" value="1"/>
</dbReference>
<dbReference type="UniPathway" id="UPA00109">
    <property type="reaction ID" value="UER00189"/>
</dbReference>
<evidence type="ECO:0000256" key="7">
    <source>
        <dbReference type="HAMAP-Rule" id="MF_00147"/>
    </source>
</evidence>
<feature type="binding site" evidence="7">
    <location>
        <begin position="13"/>
        <end position="15"/>
    </location>
    <ligand>
        <name>substrate</name>
    </ligand>
</feature>
<dbReference type="InterPro" id="IPR035990">
    <property type="entry name" value="TIM_sf"/>
</dbReference>
<dbReference type="UniPathway" id="UPA00138"/>
<feature type="binding site" evidence="7">
    <location>
        <begin position="238"/>
        <end position="239"/>
    </location>
    <ligand>
        <name>substrate</name>
    </ligand>
</feature>
<dbReference type="GO" id="GO:0005829">
    <property type="term" value="C:cytosol"/>
    <property type="evidence" value="ECO:0007669"/>
    <property type="project" value="TreeGrafter"/>
</dbReference>
<evidence type="ECO:0000256" key="2">
    <source>
        <dbReference type="ARBA" id="ARBA00007422"/>
    </source>
</evidence>
<dbReference type="SUPFAM" id="SSF51351">
    <property type="entry name" value="Triosephosphate isomerase (TIM)"/>
    <property type="match status" value="1"/>
</dbReference>
<dbReference type="Proteomes" id="UP000247465">
    <property type="component" value="Chromosome"/>
</dbReference>
<comment type="subcellular location">
    <subcellularLocation>
        <location evidence="7 8">Cytoplasm</location>
    </subcellularLocation>
</comment>
<protein>
    <recommendedName>
        <fullName evidence="7 8">Triosephosphate isomerase</fullName>
        <shortName evidence="7">TIM</shortName>
        <shortName evidence="7">TPI</shortName>
        <ecNumber evidence="7 8">5.3.1.1</ecNumber>
    </recommendedName>
    <alternativeName>
        <fullName evidence="7">Triose-phosphate isomerase</fullName>
    </alternativeName>
</protein>
<evidence type="ECO:0000313" key="9">
    <source>
        <dbReference type="EMBL" id="AWT59673.1"/>
    </source>
</evidence>
<feature type="binding site" evidence="7">
    <location>
        <position position="177"/>
    </location>
    <ligand>
        <name>substrate</name>
    </ligand>
</feature>
<dbReference type="PROSITE" id="PS00171">
    <property type="entry name" value="TIM_1"/>
    <property type="match status" value="1"/>
</dbReference>